<accession>A0ABS1D572</accession>
<evidence type="ECO:0000256" key="1">
    <source>
        <dbReference type="SAM" id="Phobius"/>
    </source>
</evidence>
<keyword evidence="1" id="KW-1133">Transmembrane helix</keyword>
<feature type="domain" description="Acyltransferase 3" evidence="2">
    <location>
        <begin position="12"/>
        <end position="332"/>
    </location>
</feature>
<reference evidence="3 4" key="1">
    <citation type="journal article" date="2020" name="Microorganisms">
        <title>Osmotic Adaptation and Compatible Solute Biosynthesis of Phototrophic Bacteria as Revealed from Genome Analyses.</title>
        <authorList>
            <person name="Imhoff J.F."/>
            <person name="Rahn T."/>
            <person name="Kunzel S."/>
            <person name="Keller A."/>
            <person name="Neulinger S.C."/>
        </authorList>
    </citation>
    <scope>NUCLEOTIDE SEQUENCE [LARGE SCALE GENOMIC DNA]</scope>
    <source>
        <strain evidence="3 4">DSM 15382</strain>
    </source>
</reference>
<feature type="transmembrane region" description="Helical" evidence="1">
    <location>
        <begin position="315"/>
        <end position="334"/>
    </location>
</feature>
<dbReference type="Proteomes" id="UP000697995">
    <property type="component" value="Unassembled WGS sequence"/>
</dbReference>
<feature type="transmembrane region" description="Helical" evidence="1">
    <location>
        <begin position="89"/>
        <end position="111"/>
    </location>
</feature>
<dbReference type="InterPro" id="IPR002656">
    <property type="entry name" value="Acyl_transf_3_dom"/>
</dbReference>
<evidence type="ECO:0000259" key="2">
    <source>
        <dbReference type="Pfam" id="PF01757"/>
    </source>
</evidence>
<sequence length="377" mass="41061">MSAAATTARRTDLDLLRIAVCFAVILAHALLIFAEEPRYHVKAAEAWWPATLGYEAMRIATLAIFFVLAGWSAVASLRRRAAGRYLQDRVARVLVPLFAGILLLGPVIKWIELQQGRDLRIGGFRLVPPPDYGFLEFLPRYLTRLNLMTWSHLWFLAYLFLISVALLPLLLWLARRPPGAAVWPRLPGRALAYAPALGLGLLLAAGGGYWPFLPNLVQDWPNLGYFAALFALGGVLCAWPGLETRLRAEAWGLLALALVGLALVALGFAGRHPPRQSALLAWLGEATMPVYVLHHVPVLALGVLVLPLGWSPAGAVLAITVGATLASVLAYRLLVWPWGVPRWLVGMGPRTPSSAPSVFKVAEAMSIGPIHPQRSET</sequence>
<gene>
    <name evidence="3" type="ORF">CKO45_23775</name>
</gene>
<keyword evidence="4" id="KW-1185">Reference proteome</keyword>
<keyword evidence="1" id="KW-0812">Transmembrane</keyword>
<feature type="transmembrane region" description="Helical" evidence="1">
    <location>
        <begin position="222"/>
        <end position="239"/>
    </location>
</feature>
<feature type="transmembrane region" description="Helical" evidence="1">
    <location>
        <begin position="15"/>
        <end position="34"/>
    </location>
</feature>
<feature type="transmembrane region" description="Helical" evidence="1">
    <location>
        <begin position="153"/>
        <end position="174"/>
    </location>
</feature>
<dbReference type="Pfam" id="PF01757">
    <property type="entry name" value="Acyl_transf_3"/>
    <property type="match status" value="1"/>
</dbReference>
<evidence type="ECO:0000313" key="3">
    <source>
        <dbReference type="EMBL" id="MBK1661232.1"/>
    </source>
</evidence>
<proteinExistence type="predicted"/>
<dbReference type="InterPro" id="IPR050623">
    <property type="entry name" value="Glucan_succinyl_AcylTrfase"/>
</dbReference>
<dbReference type="EMBL" id="NRSG01000270">
    <property type="protein sequence ID" value="MBK1661232.1"/>
    <property type="molecule type" value="Genomic_DNA"/>
</dbReference>
<feature type="transmembrane region" description="Helical" evidence="1">
    <location>
        <begin position="190"/>
        <end position="210"/>
    </location>
</feature>
<dbReference type="RefSeq" id="WP_200306237.1">
    <property type="nucleotide sequence ID" value="NZ_NRSG01000270.1"/>
</dbReference>
<evidence type="ECO:0000313" key="4">
    <source>
        <dbReference type="Proteomes" id="UP000697995"/>
    </source>
</evidence>
<protein>
    <recommendedName>
        <fullName evidence="2">Acyltransferase 3 domain-containing protein</fullName>
    </recommendedName>
</protein>
<organism evidence="3 4">
    <name type="scientific">Paracraurococcus ruber</name>
    <dbReference type="NCBI Taxonomy" id="77675"/>
    <lineage>
        <taxon>Bacteria</taxon>
        <taxon>Pseudomonadati</taxon>
        <taxon>Pseudomonadota</taxon>
        <taxon>Alphaproteobacteria</taxon>
        <taxon>Acetobacterales</taxon>
        <taxon>Roseomonadaceae</taxon>
        <taxon>Paracraurococcus</taxon>
    </lineage>
</organism>
<name>A0ABS1D572_9PROT</name>
<comment type="caution">
    <text evidence="3">The sequence shown here is derived from an EMBL/GenBank/DDBJ whole genome shotgun (WGS) entry which is preliminary data.</text>
</comment>
<feature type="transmembrane region" description="Helical" evidence="1">
    <location>
        <begin position="290"/>
        <end position="308"/>
    </location>
</feature>
<keyword evidence="1" id="KW-0472">Membrane</keyword>
<dbReference type="PANTHER" id="PTHR36927">
    <property type="entry name" value="BLR4337 PROTEIN"/>
    <property type="match status" value="1"/>
</dbReference>
<feature type="transmembrane region" description="Helical" evidence="1">
    <location>
        <begin position="56"/>
        <end position="77"/>
    </location>
</feature>
<feature type="transmembrane region" description="Helical" evidence="1">
    <location>
        <begin position="251"/>
        <end position="270"/>
    </location>
</feature>
<dbReference type="PANTHER" id="PTHR36927:SF1">
    <property type="entry name" value="MDO-LIKE PROTEIN"/>
    <property type="match status" value="1"/>
</dbReference>